<dbReference type="InterPro" id="IPR018027">
    <property type="entry name" value="Asn/Gln_amidotransferase"/>
</dbReference>
<dbReference type="Gene3D" id="1.10.10.410">
    <property type="match status" value="1"/>
</dbReference>
<dbReference type="AlphaFoldDB" id="A0A6M0IBK3"/>
<dbReference type="PANTHER" id="PTHR11659:SF0">
    <property type="entry name" value="GLUTAMYL-TRNA(GLN) AMIDOTRANSFERASE SUBUNIT B, MITOCHONDRIAL"/>
    <property type="match status" value="1"/>
</dbReference>
<evidence type="ECO:0000256" key="9">
    <source>
        <dbReference type="ARBA" id="ARBA00047380"/>
    </source>
</evidence>
<evidence type="ECO:0000256" key="10">
    <source>
        <dbReference type="ARBA" id="ARBA00047913"/>
    </source>
</evidence>
<keyword evidence="5 11" id="KW-0547">Nucleotide-binding</keyword>
<dbReference type="NCBIfam" id="TIGR00133">
    <property type="entry name" value="gatB"/>
    <property type="match status" value="1"/>
</dbReference>
<dbReference type="EMBL" id="JAAGNZ010000001">
    <property type="protein sequence ID" value="NEU65398.1"/>
    <property type="molecule type" value="Genomic_DNA"/>
</dbReference>
<proteinExistence type="inferred from homology"/>
<dbReference type="GO" id="GO:0050567">
    <property type="term" value="F:glutaminyl-tRNA synthase (glutamine-hydrolyzing) activity"/>
    <property type="evidence" value="ECO:0007669"/>
    <property type="project" value="UniProtKB-UniRule"/>
</dbReference>
<dbReference type="InterPro" id="IPR006075">
    <property type="entry name" value="Asn/Gln-tRNA_Trfase_suB/E_cat"/>
</dbReference>
<dbReference type="EC" id="6.3.5.-" evidence="11"/>
<evidence type="ECO:0000256" key="6">
    <source>
        <dbReference type="ARBA" id="ARBA00022840"/>
    </source>
</evidence>
<dbReference type="NCBIfam" id="NF004014">
    <property type="entry name" value="PRK05477.1-4"/>
    <property type="match status" value="1"/>
</dbReference>
<evidence type="ECO:0000256" key="2">
    <source>
        <dbReference type="ARBA" id="ARBA00011123"/>
    </source>
</evidence>
<dbReference type="PANTHER" id="PTHR11659">
    <property type="entry name" value="GLUTAMYL-TRNA GLN AMIDOTRANSFERASE SUBUNIT B MITOCHONDRIAL AND PROKARYOTIC PET112-RELATED"/>
    <property type="match status" value="1"/>
</dbReference>
<keyword evidence="6 11" id="KW-0067">ATP-binding</keyword>
<comment type="catalytic activity">
    <reaction evidence="10 11">
        <text>L-glutamyl-tRNA(Gln) + L-glutamine + ATP + H2O = L-glutaminyl-tRNA(Gln) + L-glutamate + ADP + phosphate + H(+)</text>
        <dbReference type="Rhea" id="RHEA:17521"/>
        <dbReference type="Rhea" id="RHEA-COMP:9681"/>
        <dbReference type="Rhea" id="RHEA-COMP:9684"/>
        <dbReference type="ChEBI" id="CHEBI:15377"/>
        <dbReference type="ChEBI" id="CHEBI:15378"/>
        <dbReference type="ChEBI" id="CHEBI:29985"/>
        <dbReference type="ChEBI" id="CHEBI:30616"/>
        <dbReference type="ChEBI" id="CHEBI:43474"/>
        <dbReference type="ChEBI" id="CHEBI:58359"/>
        <dbReference type="ChEBI" id="CHEBI:78520"/>
        <dbReference type="ChEBI" id="CHEBI:78521"/>
        <dbReference type="ChEBI" id="CHEBI:456216"/>
    </reaction>
</comment>
<dbReference type="GO" id="GO:0070681">
    <property type="term" value="P:glutaminyl-tRNAGln biosynthesis via transamidation"/>
    <property type="evidence" value="ECO:0007669"/>
    <property type="project" value="TreeGrafter"/>
</dbReference>
<keyword evidence="14" id="KW-1185">Reference proteome</keyword>
<gene>
    <name evidence="11 13" type="primary">gatB</name>
    <name evidence="13" type="ORF">GK091_00735</name>
</gene>
<sequence length="501" mass="55455">MVAEENSSPEVLAQPNGVQYEAVIGLEVHCQLLTQSKIFAADANAFGAEPNTNISVITLAHPGTLPKLNRKAVEYAIRMGLACGSEITRHNVFARKNYFYPDLPKGYQLSQDKGPICVGGGIPIKAKDPETGQSYQTTIQLHHIHLEEDAGKSIHDGDEWATQLDYNRAGTPLIEMVTDPTIRTADEAGQYLTEVRRLVRYLDICDGNMEEGSLRCDVNVSIRPKGATNLGTKVEVKNLNSIRNVMRAVDSEFKRQVEVTESGGRITQETRTFDAATGLSFAMREKETMNDYRYFPDPDLTPVHISDDWLATIQSQMPILPTELYQKFITHYGLPDYDAALLTDSKELADYYEAVCSHTSNYKAASNWIMGAVKGQLNEKTIRDRQFPISSDRLASLITLIDDGVVSQTAAQQVFTLMIAQPDHSAAELAKTHGLVQNRNTDALQSLVEEVLAAWPDKVAQYQKGKKNLLGMFVGEVMKKSKGSADPKLVNELITKTLQAT</sequence>
<evidence type="ECO:0000256" key="5">
    <source>
        <dbReference type="ARBA" id="ARBA00022741"/>
    </source>
</evidence>
<dbReference type="Pfam" id="PF02934">
    <property type="entry name" value="GatB_N"/>
    <property type="match status" value="1"/>
</dbReference>
<dbReference type="SMART" id="SM00845">
    <property type="entry name" value="GatB_Yqey"/>
    <property type="match status" value="1"/>
</dbReference>
<dbReference type="NCBIfam" id="NF004012">
    <property type="entry name" value="PRK05477.1-2"/>
    <property type="match status" value="1"/>
</dbReference>
<dbReference type="InterPro" id="IPR017959">
    <property type="entry name" value="Asn/Gln-tRNA_amidoTrfase_suB/E"/>
</dbReference>
<dbReference type="InterPro" id="IPR017958">
    <property type="entry name" value="Gln-tRNA_amidoTrfase_suB_CS"/>
</dbReference>
<dbReference type="GO" id="GO:0016740">
    <property type="term" value="F:transferase activity"/>
    <property type="evidence" value="ECO:0007669"/>
    <property type="project" value="UniProtKB-KW"/>
</dbReference>
<name>A0A6M0IBK3_9BACT</name>
<evidence type="ECO:0000256" key="8">
    <source>
        <dbReference type="ARBA" id="ARBA00024799"/>
    </source>
</evidence>
<evidence type="ECO:0000259" key="12">
    <source>
        <dbReference type="SMART" id="SM00845"/>
    </source>
</evidence>
<keyword evidence="4 11" id="KW-0436">Ligase</keyword>
<dbReference type="RefSeq" id="WP_164034740.1">
    <property type="nucleotide sequence ID" value="NZ_JAAGNZ010000001.1"/>
</dbReference>
<comment type="similarity">
    <text evidence="1 11">Belongs to the GatB/GatE family. GatB subfamily.</text>
</comment>
<dbReference type="SUPFAM" id="SSF89095">
    <property type="entry name" value="GatB/YqeY motif"/>
    <property type="match status" value="1"/>
</dbReference>
<evidence type="ECO:0000256" key="4">
    <source>
        <dbReference type="ARBA" id="ARBA00022598"/>
    </source>
</evidence>
<dbReference type="Proteomes" id="UP000477386">
    <property type="component" value="Unassembled WGS sequence"/>
</dbReference>
<accession>A0A6M0IBK3</accession>
<organism evidence="13 14">
    <name type="scientific">Spirosoma agri</name>
    <dbReference type="NCBI Taxonomy" id="1987381"/>
    <lineage>
        <taxon>Bacteria</taxon>
        <taxon>Pseudomonadati</taxon>
        <taxon>Bacteroidota</taxon>
        <taxon>Cytophagia</taxon>
        <taxon>Cytophagales</taxon>
        <taxon>Cytophagaceae</taxon>
        <taxon>Spirosoma</taxon>
    </lineage>
</organism>
<dbReference type="InterPro" id="IPR004413">
    <property type="entry name" value="GatB"/>
</dbReference>
<feature type="domain" description="Asn/Gln amidotransferase" evidence="12">
    <location>
        <begin position="350"/>
        <end position="498"/>
    </location>
</feature>
<keyword evidence="7 11" id="KW-0648">Protein biosynthesis</keyword>
<comment type="subunit">
    <text evidence="2 11">Heterotrimer of A, B and C subunits.</text>
</comment>
<evidence type="ECO:0000256" key="3">
    <source>
        <dbReference type="ARBA" id="ARBA00016923"/>
    </source>
</evidence>
<evidence type="ECO:0000256" key="1">
    <source>
        <dbReference type="ARBA" id="ARBA00005306"/>
    </source>
</evidence>
<evidence type="ECO:0000256" key="7">
    <source>
        <dbReference type="ARBA" id="ARBA00022917"/>
    </source>
</evidence>
<dbReference type="HAMAP" id="MF_00121">
    <property type="entry name" value="GatB"/>
    <property type="match status" value="1"/>
</dbReference>
<protein>
    <recommendedName>
        <fullName evidence="3 11">Aspartyl/glutamyl-tRNA(Asn/Gln) amidotransferase subunit B</fullName>
        <shortName evidence="11">Asp/Glu-ADT subunit B</shortName>
        <ecNumber evidence="11">6.3.5.-</ecNumber>
    </recommendedName>
</protein>
<comment type="catalytic activity">
    <reaction evidence="9 11">
        <text>L-aspartyl-tRNA(Asn) + L-glutamine + ATP + H2O = L-asparaginyl-tRNA(Asn) + L-glutamate + ADP + phosphate + 2 H(+)</text>
        <dbReference type="Rhea" id="RHEA:14513"/>
        <dbReference type="Rhea" id="RHEA-COMP:9674"/>
        <dbReference type="Rhea" id="RHEA-COMP:9677"/>
        <dbReference type="ChEBI" id="CHEBI:15377"/>
        <dbReference type="ChEBI" id="CHEBI:15378"/>
        <dbReference type="ChEBI" id="CHEBI:29985"/>
        <dbReference type="ChEBI" id="CHEBI:30616"/>
        <dbReference type="ChEBI" id="CHEBI:43474"/>
        <dbReference type="ChEBI" id="CHEBI:58359"/>
        <dbReference type="ChEBI" id="CHEBI:78515"/>
        <dbReference type="ChEBI" id="CHEBI:78516"/>
        <dbReference type="ChEBI" id="CHEBI:456216"/>
    </reaction>
</comment>
<dbReference type="InterPro" id="IPR014746">
    <property type="entry name" value="Gln_synth/guanido_kin_cat_dom"/>
</dbReference>
<dbReference type="GO" id="GO:0006412">
    <property type="term" value="P:translation"/>
    <property type="evidence" value="ECO:0007669"/>
    <property type="project" value="UniProtKB-UniRule"/>
</dbReference>
<dbReference type="InterPro" id="IPR023168">
    <property type="entry name" value="GatB_Yqey_C_2"/>
</dbReference>
<keyword evidence="13" id="KW-0808">Transferase</keyword>
<dbReference type="SUPFAM" id="SSF55931">
    <property type="entry name" value="Glutamine synthetase/guanido kinase"/>
    <property type="match status" value="1"/>
</dbReference>
<evidence type="ECO:0000313" key="14">
    <source>
        <dbReference type="Proteomes" id="UP000477386"/>
    </source>
</evidence>
<comment type="function">
    <text evidence="8 11">Allows the formation of correctly charged Asn-tRNA(Asn) or Gln-tRNA(Gln) through the transamidation of misacylated Asp-tRNA(Asn) or Glu-tRNA(Gln) in organisms which lack either or both of asparaginyl-tRNA or glutaminyl-tRNA synthetases. The reaction takes place in the presence of glutamine and ATP through an activated phospho-Asp-tRNA(Asn) or phospho-Glu-tRNA(Gln).</text>
</comment>
<dbReference type="FunFam" id="1.10.10.410:FF:000001">
    <property type="entry name" value="Aspartyl/glutamyl-tRNA(Asn/Gln) amidotransferase subunit B"/>
    <property type="match status" value="1"/>
</dbReference>
<dbReference type="InterPro" id="IPR003789">
    <property type="entry name" value="Asn/Gln_tRNA_amidoTrase-B-like"/>
</dbReference>
<reference evidence="13 14" key="1">
    <citation type="submission" date="2020-02" db="EMBL/GenBank/DDBJ databases">
        <title>Draft genome sequence of two Spirosoma agri KCTC 52727 and Spirosoma terrae KCTC 52035.</title>
        <authorList>
            <person name="Rojas J."/>
            <person name="Ambika Manirajan B."/>
            <person name="Ratering S."/>
            <person name="Suarez C."/>
            <person name="Schnell S."/>
        </authorList>
    </citation>
    <scope>NUCLEOTIDE SEQUENCE [LARGE SCALE GENOMIC DNA]</scope>
    <source>
        <strain evidence="13 14">KCTC 52727</strain>
    </source>
</reference>
<evidence type="ECO:0000256" key="11">
    <source>
        <dbReference type="HAMAP-Rule" id="MF_00121"/>
    </source>
</evidence>
<comment type="caution">
    <text evidence="13">The sequence shown here is derived from an EMBL/GenBank/DDBJ whole genome shotgun (WGS) entry which is preliminary data.</text>
</comment>
<dbReference type="Pfam" id="PF02637">
    <property type="entry name" value="GatB_Yqey"/>
    <property type="match status" value="1"/>
</dbReference>
<dbReference type="PROSITE" id="PS01234">
    <property type="entry name" value="GATB"/>
    <property type="match status" value="1"/>
</dbReference>
<evidence type="ECO:0000313" key="13">
    <source>
        <dbReference type="EMBL" id="NEU65398.1"/>
    </source>
</evidence>
<dbReference type="GO" id="GO:0005524">
    <property type="term" value="F:ATP binding"/>
    <property type="evidence" value="ECO:0007669"/>
    <property type="project" value="UniProtKB-KW"/>
</dbReference>